<comment type="caution">
    <text evidence="1">The sequence shown here is derived from an EMBL/GenBank/DDBJ whole genome shotgun (WGS) entry which is preliminary data.</text>
</comment>
<dbReference type="EMBL" id="JADCKB010000022">
    <property type="protein sequence ID" value="MBE5040797.1"/>
    <property type="molecule type" value="Genomic_DNA"/>
</dbReference>
<organism evidence="1 2">
    <name type="scientific">Ructibacterium gallinarum</name>
    <dbReference type="NCBI Taxonomy" id="2779355"/>
    <lineage>
        <taxon>Bacteria</taxon>
        <taxon>Bacillati</taxon>
        <taxon>Bacillota</taxon>
        <taxon>Clostridia</taxon>
        <taxon>Eubacteriales</taxon>
        <taxon>Oscillospiraceae</taxon>
        <taxon>Ructibacterium</taxon>
    </lineage>
</organism>
<reference evidence="1" key="1">
    <citation type="submission" date="2020-10" db="EMBL/GenBank/DDBJ databases">
        <title>ChiBAC.</title>
        <authorList>
            <person name="Zenner C."/>
            <person name="Hitch T.C.A."/>
            <person name="Clavel T."/>
        </authorList>
    </citation>
    <scope>NUCLEOTIDE SEQUENCE</scope>
    <source>
        <strain evidence="1">DSM 107454</strain>
    </source>
</reference>
<dbReference type="AlphaFoldDB" id="A0A9D5R996"/>
<evidence type="ECO:0000313" key="2">
    <source>
        <dbReference type="Proteomes" id="UP000806542"/>
    </source>
</evidence>
<keyword evidence="2" id="KW-1185">Reference proteome</keyword>
<dbReference type="RefSeq" id="WP_226393351.1">
    <property type="nucleotide sequence ID" value="NZ_JADCKB010000022.1"/>
</dbReference>
<protein>
    <submittedName>
        <fullName evidence="1">Uncharacterized protein</fullName>
    </submittedName>
</protein>
<accession>A0A9D5R996</accession>
<evidence type="ECO:0000313" key="1">
    <source>
        <dbReference type="EMBL" id="MBE5040797.1"/>
    </source>
</evidence>
<dbReference type="Proteomes" id="UP000806542">
    <property type="component" value="Unassembled WGS sequence"/>
</dbReference>
<sequence length="116" mass="13723">MNAKDDRKCMKGFYRLTKQKYFKDIEMPKRMTEQFNIVDKMEDDGCVYEFMISFYQVGNAISARAEVFSDAFVSFEQDRKLFERLSKVKSITPDELQCLLLELGYTDFSDESEVEM</sequence>
<name>A0A9D5R996_9FIRM</name>
<gene>
    <name evidence="1" type="ORF">INF28_10035</name>
</gene>
<proteinExistence type="predicted"/>